<evidence type="ECO:0000256" key="5">
    <source>
        <dbReference type="ARBA" id="ARBA00022989"/>
    </source>
</evidence>
<dbReference type="InterPro" id="IPR003598">
    <property type="entry name" value="Ig_sub2"/>
</dbReference>
<dbReference type="InterPro" id="IPR013783">
    <property type="entry name" value="Ig-like_fold"/>
</dbReference>
<dbReference type="Proteomes" id="UP000472274">
    <property type="component" value="Unplaced"/>
</dbReference>
<keyword evidence="2" id="KW-0812">Transmembrane</keyword>
<dbReference type="Gene3D" id="2.60.40.10">
    <property type="entry name" value="Immunoglobulins"/>
    <property type="match status" value="4"/>
</dbReference>
<evidence type="ECO:0000256" key="8">
    <source>
        <dbReference type="ARBA" id="ARBA00038361"/>
    </source>
</evidence>
<dbReference type="GO" id="GO:0005886">
    <property type="term" value="C:plasma membrane"/>
    <property type="evidence" value="ECO:0007669"/>
    <property type="project" value="TreeGrafter"/>
</dbReference>
<dbReference type="GO" id="GO:0030246">
    <property type="term" value="F:carbohydrate binding"/>
    <property type="evidence" value="ECO:0007669"/>
    <property type="project" value="UniProtKB-KW"/>
</dbReference>
<dbReference type="InterPro" id="IPR051036">
    <property type="entry name" value="SIGLEC"/>
</dbReference>
<keyword evidence="7" id="KW-1015">Disulfide bond</keyword>
<evidence type="ECO:0000256" key="1">
    <source>
        <dbReference type="ARBA" id="ARBA00004479"/>
    </source>
</evidence>
<evidence type="ECO:0000256" key="6">
    <source>
        <dbReference type="ARBA" id="ARBA00023136"/>
    </source>
</evidence>
<keyword evidence="3" id="KW-0430">Lectin</keyword>
<dbReference type="AlphaFoldDB" id="A0A674JF41"/>
<keyword evidence="6" id="KW-0472">Membrane</keyword>
<dbReference type="GO" id="GO:0007155">
    <property type="term" value="P:cell adhesion"/>
    <property type="evidence" value="ECO:0007669"/>
    <property type="project" value="UniProtKB-KW"/>
</dbReference>
<accession>A0A674JF41</accession>
<dbReference type="InterPro" id="IPR007110">
    <property type="entry name" value="Ig-like_dom"/>
</dbReference>
<feature type="compositionally biased region" description="Pro residues" evidence="9">
    <location>
        <begin position="694"/>
        <end position="710"/>
    </location>
</feature>
<dbReference type="InParanoid" id="A0A674JF41"/>
<comment type="similarity">
    <text evidence="8">Belongs to the immunoglobulin superfamily. SIGLEC (sialic acid binding Ig-like lectin) family.</text>
</comment>
<evidence type="ECO:0000313" key="11">
    <source>
        <dbReference type="Ensembl" id="ENSTMTP00000020456.1"/>
    </source>
</evidence>
<feature type="domain" description="Ig-like" evidence="10">
    <location>
        <begin position="44"/>
        <end position="169"/>
    </location>
</feature>
<dbReference type="Ensembl" id="ENSTMTT00000021174.1">
    <property type="protein sequence ID" value="ENSTMTP00000020456.1"/>
    <property type="gene ID" value="ENSTMTG00000014888.1"/>
</dbReference>
<feature type="domain" description="Ig-like" evidence="10">
    <location>
        <begin position="371"/>
        <end position="461"/>
    </location>
</feature>
<evidence type="ECO:0000256" key="9">
    <source>
        <dbReference type="SAM" id="MobiDB-lite"/>
    </source>
</evidence>
<proteinExistence type="inferred from homology"/>
<feature type="region of interest" description="Disordered" evidence="9">
    <location>
        <begin position="1"/>
        <end position="34"/>
    </location>
</feature>
<keyword evidence="5" id="KW-1133">Transmembrane helix</keyword>
<dbReference type="GO" id="GO:0033691">
    <property type="term" value="F:sialic acid binding"/>
    <property type="evidence" value="ECO:0007669"/>
    <property type="project" value="TreeGrafter"/>
</dbReference>
<dbReference type="SMART" id="SM00409">
    <property type="entry name" value="IG"/>
    <property type="match status" value="4"/>
</dbReference>
<sequence>MGRALPPQHNAGEWDLPAQGPPSSPATFRFHPSLSPAGSLSQQPEFTLMVPQSVSVQEGLCVLVPCTFTYPASYDTYGSWARLFRYWYKDTAFVGQNPPVASSNPSQRVSQQTKGRFRLAENPVRGDCSLQISDAQRTDAGRYFLRVEGDFSYNYRTRTDGTDLTLTISVPGTLLAGEPVTVTCTAPGRCSGTPPQITWTRPFSNTAQDVSTRLAKGTSAHSSVLRFTPTPGDDGKELVCTVTYRPRWEPSTRRTVQLRVVLVPWVSISHGSAEGDIVSLVTQEGDSLTLRCEAGSRTEVTLSWARVNGSLSPSQGGAGYLELLNLSPGDVGDYRCWAKNSYGWASRALRVHVQSPVRTLQITVSRANRNPGTLVANGSQLIAQEGDSLRFLCSLASSPPAVLGWVRGGQAVEGARPPGENHLRLELPNVTAEDGGLYRCWAQNEERLPDTGFLSLTINLSLSPLLSPDSPRPGTGLNSSCQRQGPSVNCSCSLRSHPAPRLQWQVDGEPLAGNCSRGALQVSSWAQGDEAVSTLSWTGSGDRGPRIFCLGSNPHGSYAPLHFDFSPLQRGETLGLPSSVPSSEMGMGMGREPGFLGSLPSPGRRVGSGSWRQGSWEPGLLGSFPAMLRAVFFCRCGGAWQAAGRGGGLWAGGRCWLLPSRALCDQVSLMPPTLTPSCPPKIPLRSPALSPALFQPPHPPPSKNLPPTPLPGLSQSPAL</sequence>
<feature type="domain" description="Ig-like" evidence="10">
    <location>
        <begin position="264"/>
        <end position="352"/>
    </location>
</feature>
<dbReference type="Pfam" id="PF13927">
    <property type="entry name" value="Ig_3"/>
    <property type="match status" value="2"/>
</dbReference>
<dbReference type="InterPro" id="IPR013106">
    <property type="entry name" value="Ig_V-set"/>
</dbReference>
<comment type="subcellular location">
    <subcellularLocation>
        <location evidence="1">Membrane</location>
        <topology evidence="1">Single-pass type I membrane protein</topology>
    </subcellularLocation>
</comment>
<reference evidence="11" key="1">
    <citation type="submission" date="2025-08" db="UniProtKB">
        <authorList>
            <consortium name="Ensembl"/>
        </authorList>
    </citation>
    <scope>IDENTIFICATION</scope>
</reference>
<dbReference type="PROSITE" id="PS50835">
    <property type="entry name" value="IG_LIKE"/>
    <property type="match status" value="4"/>
</dbReference>
<dbReference type="InterPro" id="IPR036179">
    <property type="entry name" value="Ig-like_dom_sf"/>
</dbReference>
<dbReference type="SUPFAM" id="SSF48726">
    <property type="entry name" value="Immunoglobulin"/>
    <property type="match status" value="4"/>
</dbReference>
<dbReference type="Pfam" id="PF07686">
    <property type="entry name" value="V-set"/>
    <property type="match status" value="1"/>
</dbReference>
<name>A0A674JF41_9SAUR</name>
<feature type="region of interest" description="Disordered" evidence="9">
    <location>
        <begin position="686"/>
        <end position="719"/>
    </location>
</feature>
<evidence type="ECO:0000256" key="7">
    <source>
        <dbReference type="ARBA" id="ARBA00023157"/>
    </source>
</evidence>
<evidence type="ECO:0000256" key="4">
    <source>
        <dbReference type="ARBA" id="ARBA00022889"/>
    </source>
</evidence>
<dbReference type="InterPro" id="IPR003599">
    <property type="entry name" value="Ig_sub"/>
</dbReference>
<protein>
    <recommendedName>
        <fullName evidence="10">Ig-like domain-containing protein</fullName>
    </recommendedName>
</protein>
<dbReference type="Pfam" id="PF08205">
    <property type="entry name" value="C2-set_2"/>
    <property type="match status" value="1"/>
</dbReference>
<keyword evidence="4" id="KW-0130">Cell adhesion</keyword>
<organism evidence="11 12">
    <name type="scientific">Terrapene triunguis</name>
    <name type="common">Three-toed box turtle</name>
    <dbReference type="NCBI Taxonomy" id="2587831"/>
    <lineage>
        <taxon>Eukaryota</taxon>
        <taxon>Metazoa</taxon>
        <taxon>Chordata</taxon>
        <taxon>Craniata</taxon>
        <taxon>Vertebrata</taxon>
        <taxon>Euteleostomi</taxon>
        <taxon>Archelosauria</taxon>
        <taxon>Testudinata</taxon>
        <taxon>Testudines</taxon>
        <taxon>Cryptodira</taxon>
        <taxon>Durocryptodira</taxon>
        <taxon>Testudinoidea</taxon>
        <taxon>Emydidae</taxon>
        <taxon>Terrapene</taxon>
    </lineage>
</organism>
<dbReference type="InterPro" id="IPR013162">
    <property type="entry name" value="CD80_C2-set"/>
</dbReference>
<dbReference type="GeneTree" id="ENSGT01150000286907"/>
<reference evidence="11" key="2">
    <citation type="submission" date="2025-09" db="UniProtKB">
        <authorList>
            <consortium name="Ensembl"/>
        </authorList>
    </citation>
    <scope>IDENTIFICATION</scope>
</reference>
<dbReference type="SMART" id="SM00408">
    <property type="entry name" value="IGc2"/>
    <property type="match status" value="3"/>
</dbReference>
<dbReference type="PANTHER" id="PTHR12035">
    <property type="entry name" value="SIALIC ACID BINDING IMMUNOGLOBULIN-LIKE LECTIN"/>
    <property type="match status" value="1"/>
</dbReference>
<evidence type="ECO:0000313" key="12">
    <source>
        <dbReference type="Proteomes" id="UP000472274"/>
    </source>
</evidence>
<evidence type="ECO:0000256" key="3">
    <source>
        <dbReference type="ARBA" id="ARBA00022734"/>
    </source>
</evidence>
<evidence type="ECO:0000259" key="10">
    <source>
        <dbReference type="PROSITE" id="PS50835"/>
    </source>
</evidence>
<dbReference type="PANTHER" id="PTHR12035:SF125">
    <property type="entry name" value="SIALIC ACID-BINDING IG-LIKE LECTIN 5"/>
    <property type="match status" value="1"/>
</dbReference>
<evidence type="ECO:0000256" key="2">
    <source>
        <dbReference type="ARBA" id="ARBA00022692"/>
    </source>
</evidence>
<feature type="domain" description="Ig-like" evidence="10">
    <location>
        <begin position="177"/>
        <end position="257"/>
    </location>
</feature>
<keyword evidence="12" id="KW-1185">Reference proteome</keyword>